<dbReference type="Gene3D" id="3.90.1590.10">
    <property type="entry name" value="glutathione-dependent formaldehyde- activating enzyme (gfa)"/>
    <property type="match status" value="1"/>
</dbReference>
<name>A0A4Z1ICQ8_9HELO</name>
<protein>
    <recommendedName>
        <fullName evidence="3">CENP-V/GFA domain-containing protein</fullName>
    </recommendedName>
</protein>
<gene>
    <name evidence="1" type="ORF">BCON_0048g00210</name>
</gene>
<proteinExistence type="predicted"/>
<evidence type="ECO:0008006" key="3">
    <source>
        <dbReference type="Google" id="ProtNLM"/>
    </source>
</evidence>
<keyword evidence="2" id="KW-1185">Reference proteome</keyword>
<dbReference type="SUPFAM" id="SSF51316">
    <property type="entry name" value="Mss4-like"/>
    <property type="match status" value="1"/>
</dbReference>
<dbReference type="Proteomes" id="UP000297527">
    <property type="component" value="Unassembled WGS sequence"/>
</dbReference>
<evidence type="ECO:0000313" key="2">
    <source>
        <dbReference type="Proteomes" id="UP000297527"/>
    </source>
</evidence>
<sequence length="177" mass="19953">MVTIHHYNDCQRATGAVLPLWLCSQINYITILLLRRSAAPQSPPSSSKAAGDSDEIRRRGLRFSAEEIFRPGRSANDSFLTAYTSSEARTRYFCGRCGTNVGCRVSPKPEGWPEMLNVVMGSIDMEDLESDVIIPKRALWLDHGIDWVKLWRGRDLGLFHYTLVRIRTSVTSACTMD</sequence>
<organism evidence="1 2">
    <name type="scientific">Botryotinia convoluta</name>
    <dbReference type="NCBI Taxonomy" id="54673"/>
    <lineage>
        <taxon>Eukaryota</taxon>
        <taxon>Fungi</taxon>
        <taxon>Dikarya</taxon>
        <taxon>Ascomycota</taxon>
        <taxon>Pezizomycotina</taxon>
        <taxon>Leotiomycetes</taxon>
        <taxon>Helotiales</taxon>
        <taxon>Sclerotiniaceae</taxon>
        <taxon>Botryotinia</taxon>
    </lineage>
</organism>
<reference evidence="1 2" key="1">
    <citation type="submission" date="2017-12" db="EMBL/GenBank/DDBJ databases">
        <title>Comparative genomics of Botrytis spp.</title>
        <authorList>
            <person name="Valero-Jimenez C.A."/>
            <person name="Tapia P."/>
            <person name="Veloso J."/>
            <person name="Silva-Moreno E."/>
            <person name="Staats M."/>
            <person name="Valdes J.H."/>
            <person name="Van Kan J.A.L."/>
        </authorList>
    </citation>
    <scope>NUCLEOTIDE SEQUENCE [LARGE SCALE GENOMIC DNA]</scope>
    <source>
        <strain evidence="1 2">MUCL11595</strain>
    </source>
</reference>
<dbReference type="InterPro" id="IPR011057">
    <property type="entry name" value="Mss4-like_sf"/>
</dbReference>
<evidence type="ECO:0000313" key="1">
    <source>
        <dbReference type="EMBL" id="TGO59095.1"/>
    </source>
</evidence>
<accession>A0A4Z1ICQ8</accession>
<dbReference type="EMBL" id="PQXN01000048">
    <property type="protein sequence ID" value="TGO59095.1"/>
    <property type="molecule type" value="Genomic_DNA"/>
</dbReference>
<dbReference type="AlphaFoldDB" id="A0A4Z1ICQ8"/>
<dbReference type="OrthoDB" id="5422068at2759"/>
<comment type="caution">
    <text evidence="1">The sequence shown here is derived from an EMBL/GenBank/DDBJ whole genome shotgun (WGS) entry which is preliminary data.</text>
</comment>